<keyword evidence="6" id="KW-1185">Reference proteome</keyword>
<dbReference type="AlphaFoldDB" id="A0A916RMV7"/>
<keyword evidence="3" id="KW-0677">Repeat</keyword>
<evidence type="ECO:0000256" key="2">
    <source>
        <dbReference type="ARBA" id="ARBA00022679"/>
    </source>
</evidence>
<evidence type="ECO:0000256" key="4">
    <source>
        <dbReference type="ARBA" id="ARBA00023315"/>
    </source>
</evidence>
<organism evidence="5 6">
    <name type="scientific">Edaphobacter acidisoli</name>
    <dbReference type="NCBI Taxonomy" id="2040573"/>
    <lineage>
        <taxon>Bacteria</taxon>
        <taxon>Pseudomonadati</taxon>
        <taxon>Acidobacteriota</taxon>
        <taxon>Terriglobia</taxon>
        <taxon>Terriglobales</taxon>
        <taxon>Acidobacteriaceae</taxon>
        <taxon>Edaphobacter</taxon>
    </lineage>
</organism>
<evidence type="ECO:0000256" key="1">
    <source>
        <dbReference type="ARBA" id="ARBA00007274"/>
    </source>
</evidence>
<evidence type="ECO:0000313" key="5">
    <source>
        <dbReference type="EMBL" id="GGA60035.1"/>
    </source>
</evidence>
<dbReference type="Pfam" id="PF14602">
    <property type="entry name" value="Hexapep_2"/>
    <property type="match status" value="1"/>
</dbReference>
<gene>
    <name evidence="5" type="ORF">GCM10011507_09510</name>
</gene>
<sequence length="230" mass="24673">MSSDQQPTDVTCARIVPAVFGGAQVMNDPAWEWDFAAHLKQTHSPGELLALYSRYRSEEGSFESLLRRIIFRAMCRTAGHALQVGPEVVVKHPETMELGDAVFIGAQTMIQGRFDGTCRIGSHVWIGPHAYFDARNLVLEDYVGWGPGAKVLGSAHTGEPLDVPIIATELTIEPVVIGYGADIGTNATILPGVHVGAHSIVGAGAVVTADVPEYSVVAGVPARIIRHRKE</sequence>
<dbReference type="PANTHER" id="PTHR43300:SF11">
    <property type="entry name" value="ACETYLTRANSFERASE RV3034C-RELATED"/>
    <property type="match status" value="1"/>
</dbReference>
<dbReference type="EMBL" id="BMJB01000001">
    <property type="protein sequence ID" value="GGA60035.1"/>
    <property type="molecule type" value="Genomic_DNA"/>
</dbReference>
<dbReference type="InterPro" id="IPR001451">
    <property type="entry name" value="Hexapep"/>
</dbReference>
<dbReference type="GO" id="GO:0016746">
    <property type="term" value="F:acyltransferase activity"/>
    <property type="evidence" value="ECO:0007669"/>
    <property type="project" value="UniProtKB-KW"/>
</dbReference>
<reference evidence="5" key="2">
    <citation type="submission" date="2020-09" db="EMBL/GenBank/DDBJ databases">
        <authorList>
            <person name="Sun Q."/>
            <person name="Zhou Y."/>
        </authorList>
    </citation>
    <scope>NUCLEOTIDE SEQUENCE</scope>
    <source>
        <strain evidence="5">CGMCC 1.15447</strain>
    </source>
</reference>
<keyword evidence="2 5" id="KW-0808">Transferase</keyword>
<name>A0A916RMV7_9BACT</name>
<protein>
    <submittedName>
        <fullName evidence="5">Hexapeptide transferase</fullName>
    </submittedName>
</protein>
<dbReference type="InterPro" id="IPR050179">
    <property type="entry name" value="Trans_hexapeptide_repeat"/>
</dbReference>
<evidence type="ECO:0000313" key="6">
    <source>
        <dbReference type="Proteomes" id="UP000648801"/>
    </source>
</evidence>
<accession>A0A916RMV7</accession>
<keyword evidence="4" id="KW-0012">Acyltransferase</keyword>
<comment type="caution">
    <text evidence="5">The sequence shown here is derived from an EMBL/GenBank/DDBJ whole genome shotgun (WGS) entry which is preliminary data.</text>
</comment>
<dbReference type="InterPro" id="IPR018357">
    <property type="entry name" value="Hexapep_transf_CS"/>
</dbReference>
<dbReference type="InterPro" id="IPR011004">
    <property type="entry name" value="Trimer_LpxA-like_sf"/>
</dbReference>
<dbReference type="Gene3D" id="2.160.10.10">
    <property type="entry name" value="Hexapeptide repeat proteins"/>
    <property type="match status" value="1"/>
</dbReference>
<proteinExistence type="inferred from homology"/>
<dbReference type="PROSITE" id="PS00101">
    <property type="entry name" value="HEXAPEP_TRANSFERASES"/>
    <property type="match status" value="1"/>
</dbReference>
<evidence type="ECO:0000256" key="3">
    <source>
        <dbReference type="ARBA" id="ARBA00022737"/>
    </source>
</evidence>
<dbReference type="SUPFAM" id="SSF51161">
    <property type="entry name" value="Trimeric LpxA-like enzymes"/>
    <property type="match status" value="1"/>
</dbReference>
<dbReference type="PANTHER" id="PTHR43300">
    <property type="entry name" value="ACETYLTRANSFERASE"/>
    <property type="match status" value="1"/>
</dbReference>
<dbReference type="CDD" id="cd04647">
    <property type="entry name" value="LbH_MAT_like"/>
    <property type="match status" value="1"/>
</dbReference>
<comment type="similarity">
    <text evidence="1">Belongs to the transferase hexapeptide repeat family.</text>
</comment>
<dbReference type="Proteomes" id="UP000648801">
    <property type="component" value="Unassembled WGS sequence"/>
</dbReference>
<dbReference type="RefSeq" id="WP_229668714.1">
    <property type="nucleotide sequence ID" value="NZ_BMJB01000001.1"/>
</dbReference>
<reference evidence="5" key="1">
    <citation type="journal article" date="2014" name="Int. J. Syst. Evol. Microbiol.">
        <title>Complete genome sequence of Corynebacterium casei LMG S-19264T (=DSM 44701T), isolated from a smear-ripened cheese.</title>
        <authorList>
            <consortium name="US DOE Joint Genome Institute (JGI-PGF)"/>
            <person name="Walter F."/>
            <person name="Albersmeier A."/>
            <person name="Kalinowski J."/>
            <person name="Ruckert C."/>
        </authorList>
    </citation>
    <scope>NUCLEOTIDE SEQUENCE</scope>
    <source>
        <strain evidence="5">CGMCC 1.15447</strain>
    </source>
</reference>